<comment type="similarity">
    <text evidence="1">Belongs to the short-chain dehydrogenases/reductases (SDR) family.</text>
</comment>
<dbReference type="OrthoDB" id="191139at2759"/>
<sequence length="332" mass="36739">MAASTSRFDPLKDIPDLSGRVAIVTGANAGIGLYTAYYLAKRGAKVYLGARSEEKAKAAVTRLRAEGLGEDEGELIWLDIDLSDPRRAKKAAQWFMGQEVRLDILASSDSCYSTHSLGRTIAPYARTADDISDSMVTNHISPYLFTKTLLPLLRSTALQPDSDVRIVNLTSVLHHWAKNPSYDSLEAFNQDFGSSANAEFSLYGYTKLANILWTSKLQRLFDKEETPIVTVAVHPGKVMSEGNVRTLMRLPLGRAWVWAASQLFLTSAEGAYTSIFAAALPLVRERRDEYKGRYMVPFGRLETPSSHAQSNALADELWQTTEQVIADFGFDS</sequence>
<keyword evidence="2" id="KW-0521">NADP</keyword>
<organism evidence="4 5">
    <name type="scientific">Obba rivulosa</name>
    <dbReference type="NCBI Taxonomy" id="1052685"/>
    <lineage>
        <taxon>Eukaryota</taxon>
        <taxon>Fungi</taxon>
        <taxon>Dikarya</taxon>
        <taxon>Basidiomycota</taxon>
        <taxon>Agaricomycotina</taxon>
        <taxon>Agaricomycetes</taxon>
        <taxon>Polyporales</taxon>
        <taxon>Gelatoporiaceae</taxon>
        <taxon>Obba</taxon>
    </lineage>
</organism>
<accession>A0A8E2DRK6</accession>
<dbReference type="EMBL" id="KV722343">
    <property type="protein sequence ID" value="OCH94500.1"/>
    <property type="molecule type" value="Genomic_DNA"/>
</dbReference>
<evidence type="ECO:0000256" key="2">
    <source>
        <dbReference type="ARBA" id="ARBA00022857"/>
    </source>
</evidence>
<evidence type="ECO:0000313" key="4">
    <source>
        <dbReference type="EMBL" id="OCH94500.1"/>
    </source>
</evidence>
<proteinExistence type="inferred from homology"/>
<keyword evidence="3" id="KW-0560">Oxidoreductase</keyword>
<protein>
    <submittedName>
        <fullName evidence="4">NAD-P-binding protein</fullName>
    </submittedName>
</protein>
<dbReference type="AlphaFoldDB" id="A0A8E2DRK6"/>
<dbReference type="Gene3D" id="3.40.50.720">
    <property type="entry name" value="NAD(P)-binding Rossmann-like Domain"/>
    <property type="match status" value="1"/>
</dbReference>
<gene>
    <name evidence="4" type="ORF">OBBRIDRAFT_801154</name>
</gene>
<name>A0A8E2DRK6_9APHY</name>
<dbReference type="PANTHER" id="PTHR24320:SF282">
    <property type="entry name" value="WW DOMAIN-CONTAINING OXIDOREDUCTASE"/>
    <property type="match status" value="1"/>
</dbReference>
<evidence type="ECO:0000256" key="1">
    <source>
        <dbReference type="ARBA" id="ARBA00006484"/>
    </source>
</evidence>
<dbReference type="GO" id="GO:0016491">
    <property type="term" value="F:oxidoreductase activity"/>
    <property type="evidence" value="ECO:0007669"/>
    <property type="project" value="UniProtKB-KW"/>
</dbReference>
<dbReference type="Proteomes" id="UP000250043">
    <property type="component" value="Unassembled WGS sequence"/>
</dbReference>
<evidence type="ECO:0000313" key="5">
    <source>
        <dbReference type="Proteomes" id="UP000250043"/>
    </source>
</evidence>
<dbReference type="Pfam" id="PF00106">
    <property type="entry name" value="adh_short"/>
    <property type="match status" value="1"/>
</dbReference>
<dbReference type="PANTHER" id="PTHR24320">
    <property type="entry name" value="RETINOL DEHYDROGENASE"/>
    <property type="match status" value="1"/>
</dbReference>
<dbReference type="SUPFAM" id="SSF51735">
    <property type="entry name" value="NAD(P)-binding Rossmann-fold domains"/>
    <property type="match status" value="1"/>
</dbReference>
<reference evidence="4 5" key="1">
    <citation type="submission" date="2016-07" db="EMBL/GenBank/DDBJ databases">
        <title>Draft genome of the white-rot fungus Obba rivulosa 3A-2.</title>
        <authorList>
            <consortium name="DOE Joint Genome Institute"/>
            <person name="Miettinen O."/>
            <person name="Riley R."/>
            <person name="Acob R."/>
            <person name="Barry K."/>
            <person name="Cullen D."/>
            <person name="De Vries R."/>
            <person name="Hainaut M."/>
            <person name="Hatakka A."/>
            <person name="Henrissat B."/>
            <person name="Hilden K."/>
            <person name="Kuo R."/>
            <person name="Labutti K."/>
            <person name="Lipzen A."/>
            <person name="Makela M.R."/>
            <person name="Sandor L."/>
            <person name="Spatafora J.W."/>
            <person name="Grigoriev I.V."/>
            <person name="Hibbett D.S."/>
        </authorList>
    </citation>
    <scope>NUCLEOTIDE SEQUENCE [LARGE SCALE GENOMIC DNA]</scope>
    <source>
        <strain evidence="4 5">3A-2</strain>
    </source>
</reference>
<evidence type="ECO:0000256" key="3">
    <source>
        <dbReference type="ARBA" id="ARBA00023002"/>
    </source>
</evidence>
<dbReference type="InterPro" id="IPR002347">
    <property type="entry name" value="SDR_fam"/>
</dbReference>
<keyword evidence="5" id="KW-1185">Reference proteome</keyword>
<dbReference type="InterPro" id="IPR036291">
    <property type="entry name" value="NAD(P)-bd_dom_sf"/>
</dbReference>